<gene>
    <name evidence="1" type="ORF">KC19_5G063700</name>
</gene>
<comment type="caution">
    <text evidence="1">The sequence shown here is derived from an EMBL/GenBank/DDBJ whole genome shotgun (WGS) entry which is preliminary data.</text>
</comment>
<protein>
    <submittedName>
        <fullName evidence="1">Uncharacterized protein</fullName>
    </submittedName>
</protein>
<reference evidence="1" key="1">
    <citation type="submission" date="2020-06" db="EMBL/GenBank/DDBJ databases">
        <title>WGS assembly of Ceratodon purpureus strain R40.</title>
        <authorList>
            <person name="Carey S.B."/>
            <person name="Jenkins J."/>
            <person name="Shu S."/>
            <person name="Lovell J.T."/>
            <person name="Sreedasyam A."/>
            <person name="Maumus F."/>
            <person name="Tiley G.P."/>
            <person name="Fernandez-Pozo N."/>
            <person name="Barry K."/>
            <person name="Chen C."/>
            <person name="Wang M."/>
            <person name="Lipzen A."/>
            <person name="Daum C."/>
            <person name="Saski C.A."/>
            <person name="Payton A.C."/>
            <person name="Mcbreen J.C."/>
            <person name="Conrad R.E."/>
            <person name="Kollar L.M."/>
            <person name="Olsson S."/>
            <person name="Huttunen S."/>
            <person name="Landis J.B."/>
            <person name="Wickett N.J."/>
            <person name="Johnson M.G."/>
            <person name="Rensing S.A."/>
            <person name="Grimwood J."/>
            <person name="Schmutz J."/>
            <person name="Mcdaniel S.F."/>
        </authorList>
    </citation>
    <scope>NUCLEOTIDE SEQUENCE</scope>
    <source>
        <strain evidence="1">R40</strain>
    </source>
</reference>
<dbReference type="EMBL" id="CM026425">
    <property type="protein sequence ID" value="KAG0576212.1"/>
    <property type="molecule type" value="Genomic_DNA"/>
</dbReference>
<organism evidence="1 2">
    <name type="scientific">Ceratodon purpureus</name>
    <name type="common">Fire moss</name>
    <name type="synonym">Dicranum purpureum</name>
    <dbReference type="NCBI Taxonomy" id="3225"/>
    <lineage>
        <taxon>Eukaryota</taxon>
        <taxon>Viridiplantae</taxon>
        <taxon>Streptophyta</taxon>
        <taxon>Embryophyta</taxon>
        <taxon>Bryophyta</taxon>
        <taxon>Bryophytina</taxon>
        <taxon>Bryopsida</taxon>
        <taxon>Dicranidae</taxon>
        <taxon>Pseudoditrichales</taxon>
        <taxon>Ditrichaceae</taxon>
        <taxon>Ceratodon</taxon>
    </lineage>
</organism>
<evidence type="ECO:0000313" key="2">
    <source>
        <dbReference type="Proteomes" id="UP000822688"/>
    </source>
</evidence>
<sequence length="109" mass="12246">MCCGGGVHPTPWHQHRIVWGDLVLIVPLWGCGMVGRDVLSYKLLFCDGVMGPCTCSMWCCGHVWGLFSFVFFGEWEFHCWGLFQDSGLWVVATYLLDGSGLTPLCWLNV</sequence>
<name>A0A8T0HYG3_CERPU</name>
<keyword evidence="2" id="KW-1185">Reference proteome</keyword>
<dbReference type="AlphaFoldDB" id="A0A8T0HYG3"/>
<proteinExistence type="predicted"/>
<accession>A0A8T0HYG3</accession>
<evidence type="ECO:0000313" key="1">
    <source>
        <dbReference type="EMBL" id="KAG0576212.1"/>
    </source>
</evidence>
<dbReference type="Proteomes" id="UP000822688">
    <property type="component" value="Chromosome 5"/>
</dbReference>